<dbReference type="InterPro" id="IPR050142">
    <property type="entry name" value="MADS-box/MEF2_TF"/>
</dbReference>
<dbReference type="CDD" id="cd00265">
    <property type="entry name" value="MADS_MEF2_like"/>
    <property type="match status" value="1"/>
</dbReference>
<dbReference type="PRINTS" id="PR00404">
    <property type="entry name" value="MADSDOMAIN"/>
</dbReference>
<name>A0AAV8RQT0_ENSVE</name>
<dbReference type="Proteomes" id="UP001222027">
    <property type="component" value="Unassembled WGS sequence"/>
</dbReference>
<proteinExistence type="predicted"/>
<dbReference type="InterPro" id="IPR002487">
    <property type="entry name" value="TF_Kbox"/>
</dbReference>
<dbReference type="GO" id="GO:0046983">
    <property type="term" value="F:protein dimerization activity"/>
    <property type="evidence" value="ECO:0007669"/>
    <property type="project" value="InterPro"/>
</dbReference>
<accession>A0AAV8RQT0</accession>
<dbReference type="Pfam" id="PF01486">
    <property type="entry name" value="K-box"/>
    <property type="match status" value="1"/>
</dbReference>
<dbReference type="FunFam" id="3.40.1810.10:FF:000030">
    <property type="entry name" value="Agamous-like MADS-box protein AGL13"/>
    <property type="match status" value="1"/>
</dbReference>
<dbReference type="GO" id="GO:0005634">
    <property type="term" value="C:nucleus"/>
    <property type="evidence" value="ECO:0007669"/>
    <property type="project" value="UniProtKB-SubCell"/>
</dbReference>
<gene>
    <name evidence="9" type="ORF">OPV22_006970</name>
</gene>
<keyword evidence="10" id="KW-1185">Reference proteome</keyword>
<comment type="caution">
    <text evidence="9">The sequence shown here is derived from an EMBL/GenBank/DDBJ whole genome shotgun (WGS) entry which is preliminary data.</text>
</comment>
<dbReference type="AlphaFoldDB" id="A0AAV8RQT0"/>
<sequence>MPQKKRLRKEGVSCFRVVCPIAVGLPQSSAFAISGGASTMVRGKTQMKRIENATSRQVTFSKRRNGLLKKAFELSVLCDAEIALIIFSARGKLYEFASSSLQEIIERYKAHAKECTNGSAIEHENQPSRYEAASMLKKIEHLETFKRKMLGEKLESCSIEELHELESKLEHGLRRIRGKKQQLLEEQLAQLQQKENTLMEENTLLREKLQPNRPTEAANEVVLDDIPGEHAEADVETELCIGCPGRGKTDGILQG</sequence>
<feature type="domain" description="K-box" evidence="8">
    <location>
        <begin position="125"/>
        <end position="215"/>
    </location>
</feature>
<evidence type="ECO:0000256" key="2">
    <source>
        <dbReference type="ARBA" id="ARBA00023015"/>
    </source>
</evidence>
<dbReference type="GO" id="GO:0045944">
    <property type="term" value="P:positive regulation of transcription by RNA polymerase II"/>
    <property type="evidence" value="ECO:0007669"/>
    <property type="project" value="InterPro"/>
</dbReference>
<dbReference type="GO" id="GO:0003700">
    <property type="term" value="F:DNA-binding transcription factor activity"/>
    <property type="evidence" value="ECO:0007669"/>
    <property type="project" value="InterPro"/>
</dbReference>
<evidence type="ECO:0000313" key="10">
    <source>
        <dbReference type="Proteomes" id="UP001222027"/>
    </source>
</evidence>
<evidence type="ECO:0000313" key="9">
    <source>
        <dbReference type="EMBL" id="KAJ8506084.1"/>
    </source>
</evidence>
<dbReference type="PROSITE" id="PS00350">
    <property type="entry name" value="MADS_BOX_1"/>
    <property type="match status" value="1"/>
</dbReference>
<dbReference type="PROSITE" id="PS50066">
    <property type="entry name" value="MADS_BOX_2"/>
    <property type="match status" value="1"/>
</dbReference>
<keyword evidence="3" id="KW-0238">DNA-binding</keyword>
<dbReference type="SMART" id="SM00432">
    <property type="entry name" value="MADS"/>
    <property type="match status" value="1"/>
</dbReference>
<evidence type="ECO:0000256" key="3">
    <source>
        <dbReference type="ARBA" id="ARBA00023125"/>
    </source>
</evidence>
<evidence type="ECO:0000256" key="5">
    <source>
        <dbReference type="ARBA" id="ARBA00023242"/>
    </source>
</evidence>
<dbReference type="SUPFAM" id="SSF55455">
    <property type="entry name" value="SRF-like"/>
    <property type="match status" value="1"/>
</dbReference>
<dbReference type="GO" id="GO:0099402">
    <property type="term" value="P:plant organ development"/>
    <property type="evidence" value="ECO:0007669"/>
    <property type="project" value="UniProtKB-ARBA"/>
</dbReference>
<dbReference type="PANTHER" id="PTHR48019">
    <property type="entry name" value="SERUM RESPONSE FACTOR HOMOLOG"/>
    <property type="match status" value="1"/>
</dbReference>
<feature type="coiled-coil region" evidence="6">
    <location>
        <begin position="177"/>
        <end position="208"/>
    </location>
</feature>
<dbReference type="InterPro" id="IPR033896">
    <property type="entry name" value="MEF2-like_N"/>
</dbReference>
<keyword evidence="5" id="KW-0539">Nucleus</keyword>
<evidence type="ECO:0008006" key="11">
    <source>
        <dbReference type="Google" id="ProtNLM"/>
    </source>
</evidence>
<keyword evidence="2" id="KW-0805">Transcription regulation</keyword>
<keyword evidence="6" id="KW-0175">Coiled coil</keyword>
<dbReference type="Pfam" id="PF00319">
    <property type="entry name" value="SRF-TF"/>
    <property type="match status" value="1"/>
</dbReference>
<evidence type="ECO:0000256" key="4">
    <source>
        <dbReference type="ARBA" id="ARBA00023163"/>
    </source>
</evidence>
<dbReference type="PROSITE" id="PS51297">
    <property type="entry name" value="K_BOX"/>
    <property type="match status" value="1"/>
</dbReference>
<comment type="subcellular location">
    <subcellularLocation>
        <location evidence="1">Nucleus</location>
    </subcellularLocation>
</comment>
<dbReference type="Gene3D" id="3.40.1810.10">
    <property type="entry name" value="Transcription factor, MADS-box"/>
    <property type="match status" value="1"/>
</dbReference>
<feature type="domain" description="MADS-box" evidence="7">
    <location>
        <begin position="40"/>
        <end position="100"/>
    </location>
</feature>
<evidence type="ECO:0000259" key="8">
    <source>
        <dbReference type="PROSITE" id="PS51297"/>
    </source>
</evidence>
<dbReference type="InterPro" id="IPR002100">
    <property type="entry name" value="TF_MADSbox"/>
</dbReference>
<evidence type="ECO:0000256" key="1">
    <source>
        <dbReference type="ARBA" id="ARBA00004123"/>
    </source>
</evidence>
<dbReference type="GO" id="GO:0000977">
    <property type="term" value="F:RNA polymerase II transcription regulatory region sequence-specific DNA binding"/>
    <property type="evidence" value="ECO:0007669"/>
    <property type="project" value="InterPro"/>
</dbReference>
<keyword evidence="4" id="KW-0804">Transcription</keyword>
<evidence type="ECO:0000256" key="6">
    <source>
        <dbReference type="SAM" id="Coils"/>
    </source>
</evidence>
<reference evidence="9 10" key="1">
    <citation type="submission" date="2022-12" db="EMBL/GenBank/DDBJ databases">
        <title>Chromosome-scale assembly of the Ensete ventricosum genome.</title>
        <authorList>
            <person name="Dussert Y."/>
            <person name="Stocks J."/>
            <person name="Wendawek A."/>
            <person name="Woldeyes F."/>
            <person name="Nichols R.A."/>
            <person name="Borrell J.S."/>
        </authorList>
    </citation>
    <scope>NUCLEOTIDE SEQUENCE [LARGE SCALE GENOMIC DNA]</scope>
    <source>
        <strain evidence="10">cv. Maze</strain>
        <tissue evidence="9">Seeds</tissue>
    </source>
</reference>
<organism evidence="9 10">
    <name type="scientific">Ensete ventricosum</name>
    <name type="common">Abyssinian banana</name>
    <name type="synonym">Musa ensete</name>
    <dbReference type="NCBI Taxonomy" id="4639"/>
    <lineage>
        <taxon>Eukaryota</taxon>
        <taxon>Viridiplantae</taxon>
        <taxon>Streptophyta</taxon>
        <taxon>Embryophyta</taxon>
        <taxon>Tracheophyta</taxon>
        <taxon>Spermatophyta</taxon>
        <taxon>Magnoliopsida</taxon>
        <taxon>Liliopsida</taxon>
        <taxon>Zingiberales</taxon>
        <taxon>Musaceae</taxon>
        <taxon>Ensete</taxon>
    </lineage>
</organism>
<dbReference type="GO" id="GO:0009908">
    <property type="term" value="P:flower development"/>
    <property type="evidence" value="ECO:0007669"/>
    <property type="project" value="UniProtKB-ARBA"/>
</dbReference>
<protein>
    <recommendedName>
        <fullName evidence="11">MADS-box domain-containing protein</fullName>
    </recommendedName>
</protein>
<dbReference type="InterPro" id="IPR036879">
    <property type="entry name" value="TF_MADSbox_sf"/>
</dbReference>
<evidence type="ECO:0000259" key="7">
    <source>
        <dbReference type="PROSITE" id="PS50066"/>
    </source>
</evidence>
<dbReference type="EMBL" id="JAQQAF010000002">
    <property type="protein sequence ID" value="KAJ8506084.1"/>
    <property type="molecule type" value="Genomic_DNA"/>
</dbReference>